<dbReference type="KEGG" id="pnp:IJ22_05270"/>
<name>A0A0U2KW70_9BACL</name>
<dbReference type="GO" id="GO:0005975">
    <property type="term" value="P:carbohydrate metabolic process"/>
    <property type="evidence" value="ECO:0007669"/>
    <property type="project" value="InterPro"/>
</dbReference>
<dbReference type="InterPro" id="IPR011013">
    <property type="entry name" value="Gal_mutarotase_sf_dom"/>
</dbReference>
<dbReference type="AlphaFoldDB" id="A0A0U2KW70"/>
<reference evidence="2" key="1">
    <citation type="submission" date="2015-12" db="EMBL/GenBank/DDBJ databases">
        <title>Complete genome sequences of two moderately thermophilic Paenibacillus species.</title>
        <authorList>
            <person name="Butler R.III."/>
            <person name="Wang J."/>
            <person name="Stark B.C."/>
            <person name="Pombert J.-F."/>
        </authorList>
    </citation>
    <scope>NUCLEOTIDE SEQUENCE [LARGE SCALE GENOMIC DNA]</scope>
    <source>
        <strain evidence="2">32O-Y</strain>
    </source>
</reference>
<dbReference type="Proteomes" id="UP000061660">
    <property type="component" value="Chromosome"/>
</dbReference>
<dbReference type="GO" id="GO:0016853">
    <property type="term" value="F:isomerase activity"/>
    <property type="evidence" value="ECO:0007669"/>
    <property type="project" value="InterPro"/>
</dbReference>
<proteinExistence type="predicted"/>
<dbReference type="STRING" id="162209.IJ22_05270"/>
<dbReference type="CDD" id="cd01081">
    <property type="entry name" value="Aldose_epim"/>
    <property type="match status" value="1"/>
</dbReference>
<sequence length="338" mass="38501">MGHDAKAYAGTYQGEKAVWLKSGCYEAAVLPEIGGNLIAFRDTEKNYRFLREPAMDEMDSFKAKPIVHGIPVLFPPNRYEDGTFHWNGATYQFPVNEPRTGNHLHGFVHNIPWQVERFSADDAESHVTLALKVNKDHPVYRYFPHAFTIKIRYTLSGLGLFQHVTVRNDGEDRMPCLLAFHTAINAPFAPDSTAADCRFKMTIGKRWELNERMLPTGQYQPLTPEEERMKEGGLSPYFEPMDNHYTAAPQNGRNRMELTDIKEGITLVYDAGIAYKQWMIWNNNATEGFFCPEPQVNLVNAPNLNFPLDPELIGLNSLEPGDLWEETSRIYIKAQSNA</sequence>
<dbReference type="Gene3D" id="2.70.98.10">
    <property type="match status" value="1"/>
</dbReference>
<protein>
    <submittedName>
        <fullName evidence="1">Aldose epimerase</fullName>
    </submittedName>
</protein>
<organism evidence="1 2">
    <name type="scientific">Paenibacillus naphthalenovorans</name>
    <dbReference type="NCBI Taxonomy" id="162209"/>
    <lineage>
        <taxon>Bacteria</taxon>
        <taxon>Bacillati</taxon>
        <taxon>Bacillota</taxon>
        <taxon>Bacilli</taxon>
        <taxon>Bacillales</taxon>
        <taxon>Paenibacillaceae</taxon>
        <taxon>Paenibacillus</taxon>
    </lineage>
</organism>
<gene>
    <name evidence="1" type="ORF">IJ22_05270</name>
</gene>
<dbReference type="EMBL" id="CP013652">
    <property type="protein sequence ID" value="ALS20914.1"/>
    <property type="molecule type" value="Genomic_DNA"/>
</dbReference>
<dbReference type="PATRIC" id="fig|162209.4.peg.559"/>
<dbReference type="Pfam" id="PF01263">
    <property type="entry name" value="Aldose_epim"/>
    <property type="match status" value="1"/>
</dbReference>
<evidence type="ECO:0000313" key="1">
    <source>
        <dbReference type="EMBL" id="ALS20914.1"/>
    </source>
</evidence>
<keyword evidence="2" id="KW-1185">Reference proteome</keyword>
<dbReference type="RefSeq" id="WP_062407034.1">
    <property type="nucleotide sequence ID" value="NZ_CP013652.1"/>
</dbReference>
<evidence type="ECO:0000313" key="2">
    <source>
        <dbReference type="Proteomes" id="UP000061660"/>
    </source>
</evidence>
<accession>A0A0U2KW70</accession>
<dbReference type="SUPFAM" id="SSF74650">
    <property type="entry name" value="Galactose mutarotase-like"/>
    <property type="match status" value="1"/>
</dbReference>
<reference evidence="1 2" key="2">
    <citation type="journal article" date="2016" name="Genome Announc.">
        <title>Complete Genome Sequences of Two Interactive Moderate Thermophiles, Paenibacillus napthalenovorans 32O-Y and Paenibacillus sp. 32O-W.</title>
        <authorList>
            <person name="Butler R.R.III."/>
            <person name="Wang J."/>
            <person name="Stark B.C."/>
            <person name="Pombert J.F."/>
        </authorList>
    </citation>
    <scope>NUCLEOTIDE SEQUENCE [LARGE SCALE GENOMIC DNA]</scope>
    <source>
        <strain evidence="1 2">32O-Y</strain>
    </source>
</reference>
<dbReference type="InterPro" id="IPR014718">
    <property type="entry name" value="GH-type_carb-bd"/>
</dbReference>
<dbReference type="GO" id="GO:0030246">
    <property type="term" value="F:carbohydrate binding"/>
    <property type="evidence" value="ECO:0007669"/>
    <property type="project" value="InterPro"/>
</dbReference>
<dbReference type="InterPro" id="IPR008183">
    <property type="entry name" value="Aldose_1/G6P_1-epimerase"/>
</dbReference>
<dbReference type="OrthoDB" id="9795355at2"/>